<feature type="transmembrane region" description="Helical" evidence="2">
    <location>
        <begin position="43"/>
        <end position="60"/>
    </location>
</feature>
<accession>A0A3G2KIU7</accession>
<evidence type="ECO:0000313" key="4">
    <source>
        <dbReference type="EMBL" id="AYN58901.1"/>
    </source>
</evidence>
<reference evidence="4 5" key="1">
    <citation type="submission" date="2018-09" db="EMBL/GenBank/DDBJ databases">
        <authorList>
            <person name="Rimple P.A."/>
            <person name="Stoner T.H."/>
            <person name="Garlena R.A."/>
            <person name="Russell D.A."/>
            <person name="Pope W.H."/>
            <person name="Jacobs-Sera D."/>
            <person name="Hatfull G.F."/>
        </authorList>
    </citation>
    <scope>NUCLEOTIDE SEQUENCE [LARGE SCALE GENOMIC DNA]</scope>
</reference>
<dbReference type="KEGG" id="vg:77931664"/>
<dbReference type="SMART" id="SM00244">
    <property type="entry name" value="PHB"/>
    <property type="match status" value="1"/>
</dbReference>
<evidence type="ECO:0000256" key="2">
    <source>
        <dbReference type="SAM" id="Phobius"/>
    </source>
</evidence>
<gene>
    <name evidence="4" type="primary">75</name>
    <name evidence="4" type="ORF">PBI_RICHIE_75</name>
</gene>
<evidence type="ECO:0000313" key="5">
    <source>
        <dbReference type="Proteomes" id="UP000269345"/>
    </source>
</evidence>
<protein>
    <recommendedName>
        <fullName evidence="3">Band 7 domain-containing protein</fullName>
    </recommendedName>
</protein>
<evidence type="ECO:0000259" key="3">
    <source>
        <dbReference type="SMART" id="SM00244"/>
    </source>
</evidence>
<dbReference type="RefSeq" id="YP_010655796.1">
    <property type="nucleotide sequence ID" value="NC_070831.1"/>
</dbReference>
<organism evidence="4 5">
    <name type="scientific">Arthrobacter phage Richie</name>
    <dbReference type="NCBI Taxonomy" id="2419967"/>
    <lineage>
        <taxon>Viruses</taxon>
        <taxon>Duplodnaviria</taxon>
        <taxon>Heunggongvirae</taxon>
        <taxon>Uroviricota</taxon>
        <taxon>Caudoviricetes</taxon>
        <taxon>Richievirus</taxon>
        <taxon>Richievirus richie</taxon>
    </lineage>
</organism>
<keyword evidence="1" id="KW-0175">Coiled coil</keyword>
<dbReference type="Gene3D" id="3.30.479.30">
    <property type="entry name" value="Band 7 domain"/>
    <property type="match status" value="1"/>
</dbReference>
<dbReference type="InterPro" id="IPR036013">
    <property type="entry name" value="Band_7/SPFH_dom_sf"/>
</dbReference>
<keyword evidence="2" id="KW-0472">Membrane</keyword>
<keyword evidence="2" id="KW-1133">Transmembrane helix</keyword>
<keyword evidence="2" id="KW-0812">Transmembrane</keyword>
<dbReference type="InterPro" id="IPR001107">
    <property type="entry name" value="Band_7"/>
</dbReference>
<evidence type="ECO:0000256" key="1">
    <source>
        <dbReference type="SAM" id="Coils"/>
    </source>
</evidence>
<dbReference type="CDD" id="cd03401">
    <property type="entry name" value="SPFH_prohibitin"/>
    <property type="match status" value="1"/>
</dbReference>
<dbReference type="PANTHER" id="PTHR23222">
    <property type="entry name" value="PROHIBITIN"/>
    <property type="match status" value="1"/>
</dbReference>
<dbReference type="SUPFAM" id="SSF117892">
    <property type="entry name" value="Band 7/SPFH domain"/>
    <property type="match status" value="1"/>
</dbReference>
<name>A0A3G2KIU7_9CAUD</name>
<dbReference type="Proteomes" id="UP000269345">
    <property type="component" value="Segment"/>
</dbReference>
<dbReference type="EMBL" id="MH834625">
    <property type="protein sequence ID" value="AYN58901.1"/>
    <property type="molecule type" value="Genomic_DNA"/>
</dbReference>
<feature type="coiled-coil region" evidence="1">
    <location>
        <begin position="227"/>
        <end position="265"/>
    </location>
</feature>
<dbReference type="InterPro" id="IPR000163">
    <property type="entry name" value="Prohibitin"/>
</dbReference>
<dbReference type="GeneID" id="77931664"/>
<sequence length="311" mass="34037">MFIVAIILGVLALAAIVAGFFLPKTDRYDDLSPAPRIAKLVGAGLGLLAIVFLSFTMIYAQDPGEAKVLKNWSGAVEGQDTTEGFALKAPWVDAIDYDIRNQQAAYVGNGQDDYNGKKPNGPQITVQDKDGVSANFDVAVRYSIRADKVSDVYRQFGAQENFRARLIDQDIRSIVRNAPAKYSTLDVLTRRGEVEKAITDALAERWESQGVQVESVALQEIRYPEDVRQKYADAQNARTEIVKAQAELEATKISAQQKVVQAKAEADANATLAKSLTEPILKQRYIDALSKSKFMVVPEGGGNIINIPADK</sequence>
<proteinExistence type="predicted"/>
<feature type="domain" description="Band 7" evidence="3">
    <location>
        <begin position="57"/>
        <end position="235"/>
    </location>
</feature>
<dbReference type="GO" id="GO:0016020">
    <property type="term" value="C:membrane"/>
    <property type="evidence" value="ECO:0007669"/>
    <property type="project" value="InterPro"/>
</dbReference>
<dbReference type="PANTHER" id="PTHR23222:SF0">
    <property type="entry name" value="PROHIBITIN 1"/>
    <property type="match status" value="1"/>
</dbReference>
<keyword evidence="5" id="KW-1185">Reference proteome</keyword>
<dbReference type="Pfam" id="PF01145">
    <property type="entry name" value="Band_7"/>
    <property type="match status" value="1"/>
</dbReference>